<gene>
    <name evidence="3" type="ORF">B0H63DRAFT_163644</name>
</gene>
<proteinExistence type="predicted"/>
<name>A0AAE0NTY4_9PEZI</name>
<reference evidence="3" key="2">
    <citation type="submission" date="2023-06" db="EMBL/GenBank/DDBJ databases">
        <authorList>
            <consortium name="Lawrence Berkeley National Laboratory"/>
            <person name="Haridas S."/>
            <person name="Hensen N."/>
            <person name="Bonometti L."/>
            <person name="Westerberg I."/>
            <person name="Brannstrom I.O."/>
            <person name="Guillou S."/>
            <person name="Cros-Aarteil S."/>
            <person name="Calhoun S."/>
            <person name="Kuo A."/>
            <person name="Mondo S."/>
            <person name="Pangilinan J."/>
            <person name="Riley R."/>
            <person name="LaButti K."/>
            <person name="Andreopoulos B."/>
            <person name="Lipzen A."/>
            <person name="Chen C."/>
            <person name="Yanf M."/>
            <person name="Daum C."/>
            <person name="Ng V."/>
            <person name="Clum A."/>
            <person name="Steindorff A."/>
            <person name="Ohm R."/>
            <person name="Martin F."/>
            <person name="Silar P."/>
            <person name="Natvig D."/>
            <person name="Lalanne C."/>
            <person name="Gautier V."/>
            <person name="Ament-velasquez S.L."/>
            <person name="Kruys A."/>
            <person name="Hutchinson M.I."/>
            <person name="Powell A.J."/>
            <person name="Barry K."/>
            <person name="Miller A.N."/>
            <person name="Grigoriev I.V."/>
            <person name="Debuchy R."/>
            <person name="Gladieux P."/>
            <person name="Thoren M.H."/>
            <person name="Johannesson H."/>
        </authorList>
    </citation>
    <scope>NUCLEOTIDE SEQUENCE</scope>
    <source>
        <strain evidence="3">CBS 232.78</strain>
    </source>
</reference>
<reference evidence="3" key="1">
    <citation type="journal article" date="2023" name="Mol. Phylogenet. Evol.">
        <title>Genome-scale phylogeny and comparative genomics of the fungal order Sordariales.</title>
        <authorList>
            <person name="Hensen N."/>
            <person name="Bonometti L."/>
            <person name="Westerberg I."/>
            <person name="Brannstrom I.O."/>
            <person name="Guillou S."/>
            <person name="Cros-Aarteil S."/>
            <person name="Calhoun S."/>
            <person name="Haridas S."/>
            <person name="Kuo A."/>
            <person name="Mondo S."/>
            <person name="Pangilinan J."/>
            <person name="Riley R."/>
            <person name="LaButti K."/>
            <person name="Andreopoulos B."/>
            <person name="Lipzen A."/>
            <person name="Chen C."/>
            <person name="Yan M."/>
            <person name="Daum C."/>
            <person name="Ng V."/>
            <person name="Clum A."/>
            <person name="Steindorff A."/>
            <person name="Ohm R.A."/>
            <person name="Martin F."/>
            <person name="Silar P."/>
            <person name="Natvig D.O."/>
            <person name="Lalanne C."/>
            <person name="Gautier V."/>
            <person name="Ament-Velasquez S.L."/>
            <person name="Kruys A."/>
            <person name="Hutchinson M.I."/>
            <person name="Powell A.J."/>
            <person name="Barry K."/>
            <person name="Miller A.N."/>
            <person name="Grigoriev I.V."/>
            <person name="Debuchy R."/>
            <person name="Gladieux P."/>
            <person name="Hiltunen Thoren M."/>
            <person name="Johannesson H."/>
        </authorList>
    </citation>
    <scope>NUCLEOTIDE SEQUENCE</scope>
    <source>
        <strain evidence="3">CBS 232.78</strain>
    </source>
</reference>
<sequence>MAFWLAWLGEWSSFFLLCPFGASCCAEEANKLRVTVNHGFLFLTCLDFLFIAFVLLTGCSGLALCPCARNKPEGNEREVLTIIISVDQVSVYSMAANRRRKQHYSLFVLF</sequence>
<keyword evidence="1" id="KW-0812">Transmembrane</keyword>
<evidence type="ECO:0000256" key="1">
    <source>
        <dbReference type="SAM" id="Phobius"/>
    </source>
</evidence>
<evidence type="ECO:0000256" key="2">
    <source>
        <dbReference type="SAM" id="SignalP"/>
    </source>
</evidence>
<evidence type="ECO:0008006" key="5">
    <source>
        <dbReference type="Google" id="ProtNLM"/>
    </source>
</evidence>
<keyword evidence="1" id="KW-1133">Transmembrane helix</keyword>
<keyword evidence="4" id="KW-1185">Reference proteome</keyword>
<dbReference type="EMBL" id="JAULSW010000003">
    <property type="protein sequence ID" value="KAK3387693.1"/>
    <property type="molecule type" value="Genomic_DNA"/>
</dbReference>
<evidence type="ECO:0000313" key="4">
    <source>
        <dbReference type="Proteomes" id="UP001285441"/>
    </source>
</evidence>
<accession>A0AAE0NTY4</accession>
<dbReference type="AlphaFoldDB" id="A0AAE0NTY4"/>
<evidence type="ECO:0000313" key="3">
    <source>
        <dbReference type="EMBL" id="KAK3387693.1"/>
    </source>
</evidence>
<feature type="transmembrane region" description="Helical" evidence="1">
    <location>
        <begin position="40"/>
        <end position="65"/>
    </location>
</feature>
<protein>
    <recommendedName>
        <fullName evidence="5">Secreted protein</fullName>
    </recommendedName>
</protein>
<comment type="caution">
    <text evidence="3">The sequence shown here is derived from an EMBL/GenBank/DDBJ whole genome shotgun (WGS) entry which is preliminary data.</text>
</comment>
<feature type="chain" id="PRO_5041931548" description="Secreted protein" evidence="2">
    <location>
        <begin position="27"/>
        <end position="110"/>
    </location>
</feature>
<keyword evidence="2" id="KW-0732">Signal</keyword>
<feature type="signal peptide" evidence="2">
    <location>
        <begin position="1"/>
        <end position="26"/>
    </location>
</feature>
<dbReference type="Proteomes" id="UP001285441">
    <property type="component" value="Unassembled WGS sequence"/>
</dbReference>
<organism evidence="3 4">
    <name type="scientific">Podospora didyma</name>
    <dbReference type="NCBI Taxonomy" id="330526"/>
    <lineage>
        <taxon>Eukaryota</taxon>
        <taxon>Fungi</taxon>
        <taxon>Dikarya</taxon>
        <taxon>Ascomycota</taxon>
        <taxon>Pezizomycotina</taxon>
        <taxon>Sordariomycetes</taxon>
        <taxon>Sordariomycetidae</taxon>
        <taxon>Sordariales</taxon>
        <taxon>Podosporaceae</taxon>
        <taxon>Podospora</taxon>
    </lineage>
</organism>
<keyword evidence="1" id="KW-0472">Membrane</keyword>